<dbReference type="PANTHER" id="PTHR30146:SF109">
    <property type="entry name" value="HTH-TYPE TRANSCRIPTIONAL REGULATOR GALS"/>
    <property type="match status" value="1"/>
</dbReference>
<dbReference type="PROSITE" id="PS50932">
    <property type="entry name" value="HTH_LACI_2"/>
    <property type="match status" value="1"/>
</dbReference>
<gene>
    <name evidence="5" type="ORF">GC102_34690</name>
</gene>
<dbReference type="Pfam" id="PF13377">
    <property type="entry name" value="Peripla_BP_3"/>
    <property type="match status" value="1"/>
</dbReference>
<dbReference type="InterPro" id="IPR010982">
    <property type="entry name" value="Lambda_DNA-bd_dom_sf"/>
</dbReference>
<keyword evidence="3" id="KW-0804">Transcription</keyword>
<dbReference type="Proteomes" id="UP000658690">
    <property type="component" value="Unassembled WGS sequence"/>
</dbReference>
<dbReference type="SUPFAM" id="SSF53822">
    <property type="entry name" value="Periplasmic binding protein-like I"/>
    <property type="match status" value="1"/>
</dbReference>
<evidence type="ECO:0000313" key="6">
    <source>
        <dbReference type="Proteomes" id="UP000658690"/>
    </source>
</evidence>
<accession>A0ABX1ZBX9</accession>
<evidence type="ECO:0000256" key="2">
    <source>
        <dbReference type="ARBA" id="ARBA00023125"/>
    </source>
</evidence>
<dbReference type="PROSITE" id="PS00356">
    <property type="entry name" value="HTH_LACI_1"/>
    <property type="match status" value="1"/>
</dbReference>
<dbReference type="Gene3D" id="1.10.260.40">
    <property type="entry name" value="lambda repressor-like DNA-binding domains"/>
    <property type="match status" value="1"/>
</dbReference>
<keyword evidence="2" id="KW-0238">DNA-binding</keyword>
<dbReference type="InterPro" id="IPR000843">
    <property type="entry name" value="HTH_LacI"/>
</dbReference>
<proteinExistence type="predicted"/>
<dbReference type="Gene3D" id="3.40.50.2300">
    <property type="match status" value="2"/>
</dbReference>
<comment type="caution">
    <text evidence="5">The sequence shown here is derived from an EMBL/GenBank/DDBJ whole genome shotgun (WGS) entry which is preliminary data.</text>
</comment>
<dbReference type="SUPFAM" id="SSF47413">
    <property type="entry name" value="lambda repressor-like DNA-binding domains"/>
    <property type="match status" value="1"/>
</dbReference>
<dbReference type="CDD" id="cd06267">
    <property type="entry name" value="PBP1_LacI_sugar_binding-like"/>
    <property type="match status" value="1"/>
</dbReference>
<name>A0ABX1ZBX9_9BACL</name>
<reference evidence="5 6" key="1">
    <citation type="submission" date="2019-10" db="EMBL/GenBank/DDBJ databases">
        <title>Description of Paenibacillus choica sp. nov.</title>
        <authorList>
            <person name="Carlier A."/>
            <person name="Qi S."/>
        </authorList>
    </citation>
    <scope>NUCLEOTIDE SEQUENCE [LARGE SCALE GENOMIC DNA]</scope>
    <source>
        <strain evidence="5 6">LMG 31460</strain>
    </source>
</reference>
<dbReference type="RefSeq" id="WP_171693587.1">
    <property type="nucleotide sequence ID" value="NZ_WHOC01000176.1"/>
</dbReference>
<dbReference type="Pfam" id="PF00356">
    <property type="entry name" value="LacI"/>
    <property type="match status" value="1"/>
</dbReference>
<keyword evidence="6" id="KW-1185">Reference proteome</keyword>
<dbReference type="CDD" id="cd01392">
    <property type="entry name" value="HTH_LacI"/>
    <property type="match status" value="1"/>
</dbReference>
<feature type="domain" description="HTH lacI-type" evidence="4">
    <location>
        <begin position="2"/>
        <end position="56"/>
    </location>
</feature>
<dbReference type="InterPro" id="IPR028082">
    <property type="entry name" value="Peripla_BP_I"/>
</dbReference>
<dbReference type="EMBL" id="WHOC01000176">
    <property type="protein sequence ID" value="NOU90842.1"/>
    <property type="molecule type" value="Genomic_DNA"/>
</dbReference>
<evidence type="ECO:0000259" key="4">
    <source>
        <dbReference type="PROSITE" id="PS50932"/>
    </source>
</evidence>
<dbReference type="InterPro" id="IPR046335">
    <property type="entry name" value="LacI/GalR-like_sensor"/>
</dbReference>
<keyword evidence="1" id="KW-0805">Transcription regulation</keyword>
<sequence length="337" mass="37230">MTTIKDIAQKSKVSVATVSYVLNNTRWVHEEKRKRVLEAISELNYVPNAVARGLRVQKSKAISFVVSDITNPFYPDLAKACEDLAQTKGFTINILNTDDKPDRTQLALNQVREGKVDGIIVTSALEQDREHFQKFMEQGYVIVLANRFIKGLQVDSVVADNFSGAVMATNHLYQLGHRKIAFMPGIIGSSITESRLNGYLKAMEDAGLTIYPEWLTSGEARYSGSYNTTKFLLGLPEEKRPTAILSLTDIGALGVLDAATDLGISVPDDLAVIGFDDLFISGTRSIQLTTVSIPRYEMGNLATSLLLERLEKSGKPEFQEIVLPVELIVRKTCGKQK</sequence>
<evidence type="ECO:0000256" key="1">
    <source>
        <dbReference type="ARBA" id="ARBA00023015"/>
    </source>
</evidence>
<evidence type="ECO:0000313" key="5">
    <source>
        <dbReference type="EMBL" id="NOU90842.1"/>
    </source>
</evidence>
<evidence type="ECO:0000256" key="3">
    <source>
        <dbReference type="ARBA" id="ARBA00023163"/>
    </source>
</evidence>
<dbReference type="PANTHER" id="PTHR30146">
    <property type="entry name" value="LACI-RELATED TRANSCRIPTIONAL REPRESSOR"/>
    <property type="match status" value="1"/>
</dbReference>
<dbReference type="SMART" id="SM00354">
    <property type="entry name" value="HTH_LACI"/>
    <property type="match status" value="1"/>
</dbReference>
<protein>
    <submittedName>
        <fullName evidence="5">Substrate-binding domain-containing protein</fullName>
    </submittedName>
</protein>
<organism evidence="5 6">
    <name type="scientific">Paenibacillus germinis</name>
    <dbReference type="NCBI Taxonomy" id="2654979"/>
    <lineage>
        <taxon>Bacteria</taxon>
        <taxon>Bacillati</taxon>
        <taxon>Bacillota</taxon>
        <taxon>Bacilli</taxon>
        <taxon>Bacillales</taxon>
        <taxon>Paenibacillaceae</taxon>
        <taxon>Paenibacillus</taxon>
    </lineage>
</organism>